<dbReference type="Gene3D" id="2.30.30.110">
    <property type="match status" value="1"/>
</dbReference>
<feature type="compositionally biased region" description="Gly residues" evidence="3">
    <location>
        <begin position="81"/>
        <end position="109"/>
    </location>
</feature>
<evidence type="ECO:0000256" key="2">
    <source>
        <dbReference type="ARBA" id="ARBA00022649"/>
    </source>
</evidence>
<comment type="similarity">
    <text evidence="1">Belongs to the PemK/MazF family.</text>
</comment>
<protein>
    <submittedName>
        <fullName evidence="5">Type II toxin-antitoxin system PemK/MazF family toxin</fullName>
    </submittedName>
</protein>
<feature type="region of interest" description="Disordered" evidence="3">
    <location>
        <begin position="43"/>
        <end position="138"/>
    </location>
</feature>
<keyword evidence="4" id="KW-0472">Membrane</keyword>
<gene>
    <name evidence="5" type="ORF">ABZ071_17385</name>
</gene>
<organism evidence="5 6">
    <name type="scientific">Micromonospora fulviviridis</name>
    <dbReference type="NCBI Taxonomy" id="47860"/>
    <lineage>
        <taxon>Bacteria</taxon>
        <taxon>Bacillati</taxon>
        <taxon>Actinomycetota</taxon>
        <taxon>Actinomycetes</taxon>
        <taxon>Micromonosporales</taxon>
        <taxon>Micromonosporaceae</taxon>
        <taxon>Micromonospora</taxon>
    </lineage>
</organism>
<evidence type="ECO:0000256" key="1">
    <source>
        <dbReference type="ARBA" id="ARBA00007521"/>
    </source>
</evidence>
<comment type="caution">
    <text evidence="5">The sequence shown here is derived from an EMBL/GenBank/DDBJ whole genome shotgun (WGS) entry which is preliminary data.</text>
</comment>
<dbReference type="RefSeq" id="WP_355665456.1">
    <property type="nucleotide sequence ID" value="NZ_JBEXRX010000046.1"/>
</dbReference>
<keyword evidence="4" id="KW-1133">Transmembrane helix</keyword>
<evidence type="ECO:0000256" key="3">
    <source>
        <dbReference type="SAM" id="MobiDB-lite"/>
    </source>
</evidence>
<sequence>MVGRHRREAGVRMRDGLLWAAVIVACAAAGWLWGEWRRRAATRSTKAGRREAGRGGAPGAVDGRSRRGSRSATDARTGSGARPGRGGTRPGGGPDGTRPGGGPDGGRPGGEPERGRTGAAPRLRDAGRGPASAPRPGEIWWADVPYADGTGSKVRPCLVLRVDGRDADVLKITSKDKSDRDDHVPIPTRSWDPNADHDSFLNISEPIPLPLAAFEDRAGPCDPNLWQSIRHLPHLTA</sequence>
<proteinExistence type="inferred from homology"/>
<dbReference type="Proteomes" id="UP001550348">
    <property type="component" value="Unassembled WGS sequence"/>
</dbReference>
<dbReference type="InterPro" id="IPR003477">
    <property type="entry name" value="PemK-like"/>
</dbReference>
<reference evidence="5 6" key="1">
    <citation type="submission" date="2024-06" db="EMBL/GenBank/DDBJ databases">
        <title>The Natural Products Discovery Center: Release of the First 8490 Sequenced Strains for Exploring Actinobacteria Biosynthetic Diversity.</title>
        <authorList>
            <person name="Kalkreuter E."/>
            <person name="Kautsar S.A."/>
            <person name="Yang D."/>
            <person name="Bader C.D."/>
            <person name="Teijaro C.N."/>
            <person name="Fluegel L."/>
            <person name="Davis C.M."/>
            <person name="Simpson J.R."/>
            <person name="Lauterbach L."/>
            <person name="Steele A.D."/>
            <person name="Gui C."/>
            <person name="Meng S."/>
            <person name="Li G."/>
            <person name="Viehrig K."/>
            <person name="Ye F."/>
            <person name="Su P."/>
            <person name="Kiefer A.F."/>
            <person name="Nichols A."/>
            <person name="Cepeda A.J."/>
            <person name="Yan W."/>
            <person name="Fan B."/>
            <person name="Jiang Y."/>
            <person name="Adhikari A."/>
            <person name="Zheng C.-J."/>
            <person name="Schuster L."/>
            <person name="Cowan T.M."/>
            <person name="Smanski M.J."/>
            <person name="Chevrette M.G."/>
            <person name="De Carvalho L.P.S."/>
            <person name="Shen B."/>
        </authorList>
    </citation>
    <scope>NUCLEOTIDE SEQUENCE [LARGE SCALE GENOMIC DNA]</scope>
    <source>
        <strain evidence="5 6">NPDC006286</strain>
    </source>
</reference>
<feature type="transmembrane region" description="Helical" evidence="4">
    <location>
        <begin position="16"/>
        <end position="34"/>
    </location>
</feature>
<evidence type="ECO:0000313" key="5">
    <source>
        <dbReference type="EMBL" id="MEU0153662.1"/>
    </source>
</evidence>
<feature type="compositionally biased region" description="Basic and acidic residues" evidence="3">
    <location>
        <begin position="110"/>
        <end position="127"/>
    </location>
</feature>
<evidence type="ECO:0000313" key="6">
    <source>
        <dbReference type="Proteomes" id="UP001550348"/>
    </source>
</evidence>
<keyword evidence="6" id="KW-1185">Reference proteome</keyword>
<keyword evidence="2" id="KW-1277">Toxin-antitoxin system</keyword>
<dbReference type="PROSITE" id="PS51257">
    <property type="entry name" value="PROKAR_LIPOPROTEIN"/>
    <property type="match status" value="1"/>
</dbReference>
<dbReference type="EMBL" id="JBEXRX010000046">
    <property type="protein sequence ID" value="MEU0153662.1"/>
    <property type="molecule type" value="Genomic_DNA"/>
</dbReference>
<dbReference type="Pfam" id="PF02452">
    <property type="entry name" value="PemK_toxin"/>
    <property type="match status" value="1"/>
</dbReference>
<dbReference type="InterPro" id="IPR011067">
    <property type="entry name" value="Plasmid_toxin/cell-grow_inhib"/>
</dbReference>
<name>A0ABV2VMV6_9ACTN</name>
<dbReference type="SUPFAM" id="SSF50118">
    <property type="entry name" value="Cell growth inhibitor/plasmid maintenance toxic component"/>
    <property type="match status" value="1"/>
</dbReference>
<evidence type="ECO:0000256" key="4">
    <source>
        <dbReference type="SAM" id="Phobius"/>
    </source>
</evidence>
<keyword evidence="4" id="KW-0812">Transmembrane</keyword>
<accession>A0ABV2VMV6</accession>